<organism evidence="1">
    <name type="scientific">Cacopsylla melanoneura</name>
    <dbReference type="NCBI Taxonomy" id="428564"/>
    <lineage>
        <taxon>Eukaryota</taxon>
        <taxon>Metazoa</taxon>
        <taxon>Ecdysozoa</taxon>
        <taxon>Arthropoda</taxon>
        <taxon>Hexapoda</taxon>
        <taxon>Insecta</taxon>
        <taxon>Pterygota</taxon>
        <taxon>Neoptera</taxon>
        <taxon>Paraneoptera</taxon>
        <taxon>Hemiptera</taxon>
        <taxon>Sternorrhyncha</taxon>
        <taxon>Psylloidea</taxon>
        <taxon>Psyllidae</taxon>
        <taxon>Psyllinae</taxon>
        <taxon>Cacopsylla</taxon>
    </lineage>
</organism>
<proteinExistence type="predicted"/>
<reference evidence="1" key="1">
    <citation type="submission" date="2021-05" db="EMBL/GenBank/DDBJ databases">
        <authorList>
            <person name="Alioto T."/>
            <person name="Alioto T."/>
            <person name="Gomez Garrido J."/>
        </authorList>
    </citation>
    <scope>NUCLEOTIDE SEQUENCE</scope>
</reference>
<name>A0A8D9FIU8_9HEMI</name>
<evidence type="ECO:0000313" key="1">
    <source>
        <dbReference type="EMBL" id="CAG6790050.1"/>
    </source>
</evidence>
<dbReference type="AlphaFoldDB" id="A0A8D9FIU8"/>
<accession>A0A8D9FIU8</accession>
<protein>
    <submittedName>
        <fullName evidence="1">Uncharacterized protein</fullName>
    </submittedName>
</protein>
<dbReference type="EMBL" id="HBUF01668010">
    <property type="protein sequence ID" value="CAG6790050.1"/>
    <property type="molecule type" value="Transcribed_RNA"/>
</dbReference>
<sequence>MVHFFLHLAVVSVWRYYYETPCILALLATTYYVCVQNCHLFLLNLFTLVMLPLHRSPLTVSVANVLTMLCGQDTVANCKATLGIEPGTPRAIFIIITFFVKMGAIY</sequence>